<evidence type="ECO:0000259" key="11">
    <source>
        <dbReference type="Pfam" id="PF17189"/>
    </source>
</evidence>
<organism evidence="12 13">
    <name type="scientific">Pristionchus pacificus</name>
    <name type="common">Parasitic nematode worm</name>
    <dbReference type="NCBI Taxonomy" id="54126"/>
    <lineage>
        <taxon>Eukaryota</taxon>
        <taxon>Metazoa</taxon>
        <taxon>Ecdysozoa</taxon>
        <taxon>Nematoda</taxon>
        <taxon>Chromadorea</taxon>
        <taxon>Rhabditida</taxon>
        <taxon>Rhabditina</taxon>
        <taxon>Diplogasteromorpha</taxon>
        <taxon>Diplogasteroidea</taxon>
        <taxon>Neodiplogasteridae</taxon>
        <taxon>Pristionchus</taxon>
    </lineage>
</organism>
<evidence type="ECO:0000256" key="1">
    <source>
        <dbReference type="ARBA" id="ARBA00001013"/>
    </source>
</evidence>
<dbReference type="Pfam" id="PF00135">
    <property type="entry name" value="COesterase"/>
    <property type="match status" value="1"/>
</dbReference>
<evidence type="ECO:0000256" key="8">
    <source>
        <dbReference type="RuleBase" id="RU361188"/>
    </source>
</evidence>
<dbReference type="EnsemblMetazoa" id="PPA02721.1">
    <property type="protein sequence ID" value="PPA02721.1"/>
    <property type="gene ID" value="WBGene00092275"/>
</dbReference>
<evidence type="ECO:0000256" key="4">
    <source>
        <dbReference type="ARBA" id="ARBA00012658"/>
    </source>
</evidence>
<dbReference type="SUPFAM" id="SSF51011">
    <property type="entry name" value="Glycosyl hydrolase domain"/>
    <property type="match status" value="1"/>
</dbReference>
<evidence type="ECO:0000256" key="5">
    <source>
        <dbReference type="ARBA" id="ARBA00022487"/>
    </source>
</evidence>
<reference evidence="13" key="1">
    <citation type="journal article" date="2008" name="Nat. Genet.">
        <title>The Pristionchus pacificus genome provides a unique perspective on nematode lifestyle and parasitism.</title>
        <authorList>
            <person name="Dieterich C."/>
            <person name="Clifton S.W."/>
            <person name="Schuster L.N."/>
            <person name="Chinwalla A."/>
            <person name="Delehaunty K."/>
            <person name="Dinkelacker I."/>
            <person name="Fulton L."/>
            <person name="Fulton R."/>
            <person name="Godfrey J."/>
            <person name="Minx P."/>
            <person name="Mitreva M."/>
            <person name="Roeseler W."/>
            <person name="Tian H."/>
            <person name="Witte H."/>
            <person name="Yang S.P."/>
            <person name="Wilson R.K."/>
            <person name="Sommer R.J."/>
        </authorList>
    </citation>
    <scope>NUCLEOTIDE SEQUENCE [LARGE SCALE GENOMIC DNA]</scope>
    <source>
        <strain evidence="13">PS312</strain>
    </source>
</reference>
<accession>A0A8R1Y633</accession>
<keyword evidence="8" id="KW-0746">Sphingolipid metabolism</keyword>
<dbReference type="InterPro" id="IPR017853">
    <property type="entry name" value="GH"/>
</dbReference>
<feature type="domain" description="Glycosyl hydrolase family 30 beta sandwich" evidence="11">
    <location>
        <begin position="1025"/>
        <end position="1071"/>
    </location>
</feature>
<dbReference type="Proteomes" id="UP000005239">
    <property type="component" value="Unassembled WGS sequence"/>
</dbReference>
<name>A0A2A6CD67_PRIPA</name>
<evidence type="ECO:0000259" key="9">
    <source>
        <dbReference type="Pfam" id="PF00135"/>
    </source>
</evidence>
<dbReference type="PANTHER" id="PTHR11069">
    <property type="entry name" value="GLUCOSYLCERAMIDASE"/>
    <property type="match status" value="1"/>
</dbReference>
<evidence type="ECO:0000256" key="3">
    <source>
        <dbReference type="ARBA" id="ARBA00005964"/>
    </source>
</evidence>
<keyword evidence="5" id="KW-0719">Serine esterase</keyword>
<dbReference type="InterPro" id="IPR029058">
    <property type="entry name" value="AB_hydrolase_fold"/>
</dbReference>
<comment type="catalytic activity">
    <reaction evidence="1">
        <text>a beta-D-glucosyl-(1&lt;-&gt;1')-N-acylsphing-4-enine + H2O = an N-acylsphing-4-enine + D-glucose</text>
        <dbReference type="Rhea" id="RHEA:13269"/>
        <dbReference type="ChEBI" id="CHEBI:4167"/>
        <dbReference type="ChEBI" id="CHEBI:15377"/>
        <dbReference type="ChEBI" id="CHEBI:22801"/>
        <dbReference type="ChEBI" id="CHEBI:52639"/>
        <dbReference type="EC" id="3.2.1.45"/>
    </reaction>
    <physiologicalReaction direction="left-to-right" evidence="1">
        <dbReference type="Rhea" id="RHEA:13270"/>
    </physiologicalReaction>
</comment>
<dbReference type="EC" id="3.2.1.45" evidence="4 8"/>
<dbReference type="AlphaFoldDB" id="A0A2A6CD67"/>
<accession>A0A2A6CD67</accession>
<reference evidence="12" key="2">
    <citation type="submission" date="2022-06" db="UniProtKB">
        <authorList>
            <consortium name="EnsemblMetazoa"/>
        </authorList>
    </citation>
    <scope>IDENTIFICATION</scope>
    <source>
        <strain evidence="12">PS312</strain>
    </source>
</reference>
<dbReference type="PROSITE" id="PS00122">
    <property type="entry name" value="CARBOXYLESTERASE_B_1"/>
    <property type="match status" value="1"/>
</dbReference>
<feature type="domain" description="Glycosyl hydrolase family 30 TIM-barrel" evidence="10">
    <location>
        <begin position="740"/>
        <end position="867"/>
    </location>
</feature>
<evidence type="ECO:0000313" key="12">
    <source>
        <dbReference type="EnsemblMetazoa" id="PPA02721.1"/>
    </source>
</evidence>
<evidence type="ECO:0000256" key="7">
    <source>
        <dbReference type="ARBA" id="ARBA00022801"/>
    </source>
</evidence>
<dbReference type="Gene3D" id="3.20.20.80">
    <property type="entry name" value="Glycosidases"/>
    <property type="match status" value="2"/>
</dbReference>
<feature type="domain" description="Glycosyl hydrolase family 30 TIM-barrel" evidence="10">
    <location>
        <begin position="869"/>
        <end position="998"/>
    </location>
</feature>
<dbReference type="GO" id="GO:0016020">
    <property type="term" value="C:membrane"/>
    <property type="evidence" value="ECO:0007669"/>
    <property type="project" value="GOC"/>
</dbReference>
<dbReference type="Pfam" id="PF17189">
    <property type="entry name" value="Glyco_hydro_30C"/>
    <property type="match status" value="1"/>
</dbReference>
<dbReference type="InterPro" id="IPR033453">
    <property type="entry name" value="Glyco_hydro_30_TIM-barrel"/>
</dbReference>
<sequence>MLSLLALTIFCPFLIAGLSFDDAAGTVSLKISQGELLGKRINSYDNRTGYGFLGIPFAAPPVGPLRFAKPVAAAAWDGVRNVTEKGVACPAVAELTYKRPEGGPMGEDCLHSYVYASKNCLLKGGCPIMWVLHGGKYNFESPVVFVDDVIVHNFASDGQDVVVIIPAYRLENFGFLNIAPGLNTSAPPNTAVWDLLLALQWVHREAFHFGGDAKKITVFGHSAGSQFADVISTSPHFNGLFRGMSMMSGADTYYEGGIQANSLASWVTAKLLGCANDATNWKDIVVVEGVIECMRSKTWEEIIAANKQLNSYAEDYHGPHADGPGGILPLPPSTLSRTRLPVPIMIGTTSAEFHDTKYALTADGTAGDLNKVAELCEGVGYGTGYIHPDVMTKRCLDYYMQGKNVMSLQQDTMFFAPTFLTARDMAKGAVYLYSFTYTGVGAAFKKYVKLDPEDHPSHSEDYVYILGMHRGNFSAKDYEIEKIYSGMVLNFVKTGYPNPGKGQPAWKPFTKLGRDYYQIDFDDNLRMPGPKKGYQDGAIKLWVDDAEKYGGGINPPQDYPAHADRFNPMDMVTVMEAHATNINVAHDKTLETELSNYDDWTTYINNRRFKHLQGLKNFRSMAVEQLDLTQVAAPENNGICCISRSYTDGTVCVCNSTYCDDIVPLGSIPLGYAAVYRSDINGARMDKANVQQKTKADGVIVELDPSTLYQKQNELELLRFLAQASTALNVEGVRNENARRFSSDGTEYNLGRVPMASTDFSTTQYSYDDVEGDLDLKNFSLAKEDFDYKIPLIKQAMSLQQSNGGVKFFAAPWAPPGWMKTNGKMEGGGYLLGEPDGPYYVTWANYFVKFFEAYLAEGIGFWAVTPQMFADPAVSSYVSGIAVHWYEDEIVNPNILSTTHDRHPEKFLLATEACNGWLDVQGKGVRLGFFFRAERYAHSIIEDLDNWVAGWVDWNMALDTQGGFTWAGNYVDAPIVVDGEEFYKQPMYYAMAHFSKFLKPGSRRAAVKLPTNPGLPKQGVFVLGAVMADGRRYVTICNKNNTDDVTISISEKAIDGVYTTVEVPAHSIVTVIWNKY</sequence>
<dbReference type="InterPro" id="IPR019826">
    <property type="entry name" value="Carboxylesterase_B_AS"/>
</dbReference>
<evidence type="ECO:0000256" key="6">
    <source>
        <dbReference type="ARBA" id="ARBA00022729"/>
    </source>
</evidence>
<comment type="similarity">
    <text evidence="3">Belongs to the type-B carboxylesterase/lipase family.</text>
</comment>
<dbReference type="SUPFAM" id="SSF51445">
    <property type="entry name" value="(Trans)glycosidases"/>
    <property type="match status" value="1"/>
</dbReference>
<gene>
    <name evidence="12" type="primary">WBGene00092275</name>
</gene>
<evidence type="ECO:0000259" key="10">
    <source>
        <dbReference type="Pfam" id="PF02055"/>
    </source>
</evidence>
<keyword evidence="8" id="KW-0326">Glycosidase</keyword>
<dbReference type="GO" id="GO:0052689">
    <property type="term" value="F:carboxylic ester hydrolase activity"/>
    <property type="evidence" value="ECO:0007669"/>
    <property type="project" value="UniProtKB-KW"/>
</dbReference>
<dbReference type="SUPFAM" id="SSF53474">
    <property type="entry name" value="alpha/beta-Hydrolases"/>
    <property type="match status" value="1"/>
</dbReference>
<comment type="similarity">
    <text evidence="2 8">Belongs to the glycosyl hydrolase 30 family.</text>
</comment>
<dbReference type="InterPro" id="IPR002018">
    <property type="entry name" value="CarbesteraseB"/>
</dbReference>
<keyword evidence="13" id="KW-1185">Reference proteome</keyword>
<dbReference type="Pfam" id="PF02055">
    <property type="entry name" value="Glyco_hydro_30"/>
    <property type="match status" value="2"/>
</dbReference>
<dbReference type="InterPro" id="IPR033452">
    <property type="entry name" value="GH30_C"/>
</dbReference>
<dbReference type="GO" id="GO:0006680">
    <property type="term" value="P:glucosylceramide catabolic process"/>
    <property type="evidence" value="ECO:0000318"/>
    <property type="project" value="GO_Central"/>
</dbReference>
<dbReference type="PRINTS" id="PR00843">
    <property type="entry name" value="GLHYDRLASE30"/>
</dbReference>
<evidence type="ECO:0000256" key="2">
    <source>
        <dbReference type="ARBA" id="ARBA00005382"/>
    </source>
</evidence>
<keyword evidence="7 8" id="KW-0378">Hydrolase</keyword>
<dbReference type="GO" id="GO:0004348">
    <property type="term" value="F:glucosylceramidase activity"/>
    <property type="evidence" value="ECO:0000318"/>
    <property type="project" value="GO_Central"/>
</dbReference>
<evidence type="ECO:0000313" key="13">
    <source>
        <dbReference type="Proteomes" id="UP000005239"/>
    </source>
</evidence>
<keyword evidence="8" id="KW-0443">Lipid metabolism</keyword>
<dbReference type="Gene3D" id="3.40.50.1820">
    <property type="entry name" value="alpha/beta hydrolase"/>
    <property type="match status" value="1"/>
</dbReference>
<dbReference type="InterPro" id="IPR001139">
    <property type="entry name" value="Glyco_hydro_30"/>
</dbReference>
<proteinExistence type="inferred from homology"/>
<keyword evidence="6" id="KW-0732">Signal</keyword>
<protein>
    <recommendedName>
        <fullName evidence="4 8">Glucosylceramidase</fullName>
        <ecNumber evidence="4 8">3.2.1.45</ecNumber>
    </recommendedName>
</protein>
<feature type="domain" description="Carboxylesterase type B" evidence="9">
    <location>
        <begin position="28"/>
        <end position="524"/>
    </location>
</feature>
<dbReference type="PANTHER" id="PTHR11069:SF23">
    <property type="entry name" value="LYSOSOMAL ACID GLUCOSYLCERAMIDASE"/>
    <property type="match status" value="1"/>
</dbReference>